<evidence type="ECO:0000256" key="10">
    <source>
        <dbReference type="ARBA" id="ARBA00023098"/>
    </source>
</evidence>
<dbReference type="Gene3D" id="3.30.230.10">
    <property type="match status" value="1"/>
</dbReference>
<dbReference type="EC" id="4.1.1.33" evidence="3 15"/>
<feature type="domain" description="Mvd1 C-terminal" evidence="17">
    <location>
        <begin position="183"/>
        <end position="371"/>
    </location>
</feature>
<evidence type="ECO:0000256" key="7">
    <source>
        <dbReference type="ARBA" id="ARBA00022840"/>
    </source>
</evidence>
<reference evidence="19" key="1">
    <citation type="submission" date="2019-04" db="EMBL/GenBank/DDBJ databases">
        <title>De novo RNA-seq and annotation of juvenile hormone and ecdysteroid biosynthesis genes and microrna in a spider mite Eotetranychus kankitus.</title>
        <authorList>
            <person name="Li G."/>
        </authorList>
    </citation>
    <scope>NUCLEOTIDE SEQUENCE</scope>
</reference>
<evidence type="ECO:0000256" key="8">
    <source>
        <dbReference type="ARBA" id="ARBA00022955"/>
    </source>
</evidence>
<comment type="similarity">
    <text evidence="2 15 16">Belongs to the diphosphomevalonate decarboxylase family.</text>
</comment>
<keyword evidence="5 16" id="KW-0444">Lipid biosynthesis</keyword>
<name>A0A5P9NYH1_9ACAR</name>
<dbReference type="NCBIfam" id="TIGR01240">
    <property type="entry name" value="mevDPdecarb"/>
    <property type="match status" value="1"/>
</dbReference>
<evidence type="ECO:0000256" key="4">
    <source>
        <dbReference type="ARBA" id="ARBA00019335"/>
    </source>
</evidence>
<sequence>MVDQERKVTVKAPVNIAVIKYWGKKDEKLITPINNSISATLSIDDLCATTTITISSNYQEDEFWLNGEKQTISDNKRLSHCLVQFRSLKSNINNHLKIESHNNFPTAAGLASSAAGYACLVSALGHLFGITDGKQLSILARQGSGSACRSIYGGFVEWIAGDDSETSFAEQIVDDNHWPSLRVIILIANDKEKDVASTSGMKRSVETSELIHHRAEKVVPERCIQMRKAIKEKNFTKFAELTMRDSNQFHAIAQDTYPPIRYMNDVSWSIVSLVHGYNEFIGSTKVAYTFDAGPNGVLFMEQDQVGQFMTMVKQFFPFTNQTDGLFRGEPIPQEEIINQSLVDYLSKKLIIKENSLKGIIYTKVGCGPKIVNQQSN</sequence>
<keyword evidence="12 16" id="KW-0753">Steroid metabolism</keyword>
<keyword evidence="16" id="KW-0152">Cholesterol biosynthesis</keyword>
<dbReference type="PANTHER" id="PTHR10977">
    <property type="entry name" value="DIPHOSPHOMEVALONATE DECARBOXYLASE"/>
    <property type="match status" value="1"/>
</dbReference>
<dbReference type="UniPathway" id="UPA00063"/>
<evidence type="ECO:0000313" key="19">
    <source>
        <dbReference type="EMBL" id="QFU80955.1"/>
    </source>
</evidence>
<dbReference type="SUPFAM" id="SSF55060">
    <property type="entry name" value="GHMP Kinase, C-terminal domain"/>
    <property type="match status" value="1"/>
</dbReference>
<comment type="function">
    <text evidence="1 16">Catalyzes the ATP dependent decarboxylation of (R)-5-diphosphomevalonate to form isopentenyl diphosphate (IPP). Functions in the mevalonate (MVA) pathway leading to isopentenyl diphosphate (IPP), a key precursor for the biosynthesis of isoprenoids and sterol synthesis.</text>
</comment>
<evidence type="ECO:0000256" key="5">
    <source>
        <dbReference type="ARBA" id="ARBA00022516"/>
    </source>
</evidence>
<comment type="pathway">
    <text evidence="16">Steroid biosynthesis; cholesterol biosynthesis.</text>
</comment>
<evidence type="ECO:0000256" key="13">
    <source>
        <dbReference type="ARBA" id="ARBA00023239"/>
    </source>
</evidence>
<dbReference type="InterPro" id="IPR005935">
    <property type="entry name" value="Mev_decarb"/>
</dbReference>
<keyword evidence="16" id="KW-0153">Cholesterol metabolism</keyword>
<keyword evidence="13 15" id="KW-0456">Lyase</keyword>
<evidence type="ECO:0000256" key="15">
    <source>
        <dbReference type="PIRNR" id="PIRNR015950"/>
    </source>
</evidence>
<dbReference type="InterPro" id="IPR029765">
    <property type="entry name" value="Mev_diP_decarb"/>
</dbReference>
<evidence type="ECO:0000259" key="18">
    <source>
        <dbReference type="Pfam" id="PF22700"/>
    </source>
</evidence>
<dbReference type="InterPro" id="IPR053859">
    <property type="entry name" value="MVD-like_N"/>
</dbReference>
<evidence type="ECO:0000256" key="11">
    <source>
        <dbReference type="ARBA" id="ARBA00023166"/>
    </source>
</evidence>
<dbReference type="Pfam" id="PF22700">
    <property type="entry name" value="MVD-like_N"/>
    <property type="match status" value="1"/>
</dbReference>
<evidence type="ECO:0000256" key="3">
    <source>
        <dbReference type="ARBA" id="ARBA00012296"/>
    </source>
</evidence>
<dbReference type="GO" id="GO:0005524">
    <property type="term" value="F:ATP binding"/>
    <property type="evidence" value="ECO:0007669"/>
    <property type="project" value="UniProtKB-UniRule"/>
</dbReference>
<dbReference type="FunFam" id="3.30.70.890:FF:000005">
    <property type="entry name" value="Diphosphomevalonate decarboxylase"/>
    <property type="match status" value="1"/>
</dbReference>
<dbReference type="GO" id="GO:0019287">
    <property type="term" value="P:isopentenyl diphosphate biosynthetic process, mevalonate pathway"/>
    <property type="evidence" value="ECO:0007669"/>
    <property type="project" value="UniProtKB-UniRule"/>
</dbReference>
<evidence type="ECO:0000256" key="6">
    <source>
        <dbReference type="ARBA" id="ARBA00022741"/>
    </source>
</evidence>
<dbReference type="Gene3D" id="3.30.70.890">
    <property type="entry name" value="GHMP kinase, C-terminal domain"/>
    <property type="match status" value="1"/>
</dbReference>
<keyword evidence="7 15" id="KW-0067">ATP-binding</keyword>
<keyword evidence="11 16" id="KW-1207">Sterol metabolism</keyword>
<dbReference type="AlphaFoldDB" id="A0A5P9NYH1"/>
<dbReference type="InterPro" id="IPR020568">
    <property type="entry name" value="Ribosomal_Su5_D2-typ_SF"/>
</dbReference>
<dbReference type="PANTHER" id="PTHR10977:SF3">
    <property type="entry name" value="DIPHOSPHOMEVALONATE DECARBOXYLASE"/>
    <property type="match status" value="1"/>
</dbReference>
<proteinExistence type="evidence at transcript level"/>
<dbReference type="GO" id="GO:0005829">
    <property type="term" value="C:cytosol"/>
    <property type="evidence" value="ECO:0007669"/>
    <property type="project" value="InterPro"/>
</dbReference>
<keyword evidence="10 15" id="KW-0443">Lipid metabolism</keyword>
<keyword evidence="6 15" id="KW-0547">Nucleotide-binding</keyword>
<dbReference type="InterPro" id="IPR014721">
    <property type="entry name" value="Ribsml_uS5_D2-typ_fold_subgr"/>
</dbReference>
<accession>A0A5P9NYH1</accession>
<protein>
    <recommendedName>
        <fullName evidence="4 15">Diphosphomevalonate decarboxylase</fullName>
        <ecNumber evidence="3 15">4.1.1.33</ecNumber>
    </recommendedName>
</protein>
<dbReference type="EMBL" id="MK733906">
    <property type="protein sequence ID" value="QFU80955.1"/>
    <property type="molecule type" value="mRNA"/>
</dbReference>
<dbReference type="InterPro" id="IPR041431">
    <property type="entry name" value="Mvd1_C"/>
</dbReference>
<keyword evidence="9 16" id="KW-0756">Sterol biosynthesis</keyword>
<dbReference type="SUPFAM" id="SSF54211">
    <property type="entry name" value="Ribosomal protein S5 domain 2-like"/>
    <property type="match status" value="1"/>
</dbReference>
<dbReference type="Pfam" id="PF18376">
    <property type="entry name" value="MDD_C"/>
    <property type="match status" value="1"/>
</dbReference>
<dbReference type="GO" id="GO:0006695">
    <property type="term" value="P:cholesterol biosynthetic process"/>
    <property type="evidence" value="ECO:0007669"/>
    <property type="project" value="UniProtKB-UniPathway"/>
</dbReference>
<evidence type="ECO:0000256" key="14">
    <source>
        <dbReference type="ARBA" id="ARBA00048154"/>
    </source>
</evidence>
<evidence type="ECO:0000256" key="2">
    <source>
        <dbReference type="ARBA" id="ARBA00008831"/>
    </source>
</evidence>
<keyword evidence="8 16" id="KW-0752">Steroid biosynthesis</keyword>
<evidence type="ECO:0000256" key="12">
    <source>
        <dbReference type="ARBA" id="ARBA00023221"/>
    </source>
</evidence>
<comment type="catalytic activity">
    <reaction evidence="14 15 16">
        <text>(R)-5-diphosphomevalonate + ATP = isopentenyl diphosphate + ADP + phosphate + CO2</text>
        <dbReference type="Rhea" id="RHEA:23732"/>
        <dbReference type="ChEBI" id="CHEBI:16526"/>
        <dbReference type="ChEBI" id="CHEBI:30616"/>
        <dbReference type="ChEBI" id="CHEBI:43474"/>
        <dbReference type="ChEBI" id="CHEBI:57557"/>
        <dbReference type="ChEBI" id="CHEBI:128769"/>
        <dbReference type="ChEBI" id="CHEBI:456216"/>
        <dbReference type="EC" id="4.1.1.33"/>
    </reaction>
</comment>
<evidence type="ECO:0000259" key="17">
    <source>
        <dbReference type="Pfam" id="PF18376"/>
    </source>
</evidence>
<evidence type="ECO:0000256" key="16">
    <source>
        <dbReference type="RuleBase" id="RU363086"/>
    </source>
</evidence>
<feature type="domain" description="Diphosphomevalonate decarboxylase-like N-terminal" evidence="18">
    <location>
        <begin position="12"/>
        <end position="169"/>
    </location>
</feature>
<dbReference type="FunFam" id="3.30.230.10:FF:000080">
    <property type="entry name" value="Diphosphomevalonate decarboxylase"/>
    <property type="match status" value="1"/>
</dbReference>
<dbReference type="PIRSF" id="PIRSF015950">
    <property type="entry name" value="Mev_P_decrbx"/>
    <property type="match status" value="1"/>
</dbReference>
<evidence type="ECO:0000256" key="1">
    <source>
        <dbReference type="ARBA" id="ARBA00003812"/>
    </source>
</evidence>
<dbReference type="InterPro" id="IPR036554">
    <property type="entry name" value="GHMP_kinase_C_sf"/>
</dbReference>
<organism evidence="19">
    <name type="scientific">Eotetranychus kankitus</name>
    <dbReference type="NCBI Taxonomy" id="2137873"/>
    <lineage>
        <taxon>Eukaryota</taxon>
        <taxon>Metazoa</taxon>
        <taxon>Ecdysozoa</taxon>
        <taxon>Arthropoda</taxon>
        <taxon>Chelicerata</taxon>
        <taxon>Arachnida</taxon>
        <taxon>Acari</taxon>
        <taxon>Acariformes</taxon>
        <taxon>Trombidiformes</taxon>
        <taxon>Prostigmata</taxon>
        <taxon>Eleutherengona</taxon>
        <taxon>Raphignathae</taxon>
        <taxon>Tetranychoidea</taxon>
        <taxon>Tetranychidae</taxon>
        <taxon>Eotetranychus</taxon>
    </lineage>
</organism>
<evidence type="ECO:0000256" key="9">
    <source>
        <dbReference type="ARBA" id="ARBA00023011"/>
    </source>
</evidence>
<dbReference type="GO" id="GO:0004163">
    <property type="term" value="F:diphosphomevalonate decarboxylase activity"/>
    <property type="evidence" value="ECO:0007669"/>
    <property type="project" value="UniProtKB-UniRule"/>
</dbReference>